<feature type="region of interest" description="Disordered" evidence="1">
    <location>
        <begin position="136"/>
        <end position="179"/>
    </location>
</feature>
<dbReference type="Proteomes" id="UP001241472">
    <property type="component" value="Unassembled WGS sequence"/>
</dbReference>
<name>A0ABT9Q198_9HYPH</name>
<protein>
    <submittedName>
        <fullName evidence="2">ElaB/YqjD/DUF883 family membrane-anchored ribosome-binding protein</fullName>
    </submittedName>
</protein>
<dbReference type="RefSeq" id="WP_306839999.1">
    <property type="nucleotide sequence ID" value="NZ_JAUSRF010000028.1"/>
</dbReference>
<proteinExistence type="predicted"/>
<accession>A0ABT9Q198</accession>
<feature type="compositionally biased region" description="Polar residues" evidence="1">
    <location>
        <begin position="160"/>
        <end position="172"/>
    </location>
</feature>
<sequence>MNEHEQPAQPSAAELKTKVAEDVQSVTDFARNEATAATDKAKDAATDQKNVIAHKLGDVAMAMEKVAAELEGGENRDIGRLTRNLGNNLRSASDSIQDRSLGEIAGMAEDFGRKQPLAFLSIAAIAGLAASRFITSSAPKSDRSASSPKNPAESRPVSGLPSTLVASTNVVTTEGRFND</sequence>
<keyword evidence="3" id="KW-1185">Reference proteome</keyword>
<evidence type="ECO:0000313" key="3">
    <source>
        <dbReference type="Proteomes" id="UP001241472"/>
    </source>
</evidence>
<evidence type="ECO:0000313" key="2">
    <source>
        <dbReference type="EMBL" id="MDP9840496.1"/>
    </source>
</evidence>
<comment type="caution">
    <text evidence="2">The sequence shown here is derived from an EMBL/GenBank/DDBJ whole genome shotgun (WGS) entry which is preliminary data.</text>
</comment>
<dbReference type="EMBL" id="JAUSRF010000028">
    <property type="protein sequence ID" value="MDP9840496.1"/>
    <property type="molecule type" value="Genomic_DNA"/>
</dbReference>
<organism evidence="2 3">
    <name type="scientific">Neorhizobium huautlense</name>
    <dbReference type="NCBI Taxonomy" id="67774"/>
    <lineage>
        <taxon>Bacteria</taxon>
        <taxon>Pseudomonadati</taxon>
        <taxon>Pseudomonadota</taxon>
        <taxon>Alphaproteobacteria</taxon>
        <taxon>Hyphomicrobiales</taxon>
        <taxon>Rhizobiaceae</taxon>
        <taxon>Rhizobium/Agrobacterium group</taxon>
        <taxon>Neorhizobium</taxon>
    </lineage>
</organism>
<feature type="region of interest" description="Disordered" evidence="1">
    <location>
        <begin position="1"/>
        <end position="20"/>
    </location>
</feature>
<evidence type="ECO:0000256" key="1">
    <source>
        <dbReference type="SAM" id="MobiDB-lite"/>
    </source>
</evidence>
<feature type="compositionally biased region" description="Low complexity" evidence="1">
    <location>
        <begin position="136"/>
        <end position="149"/>
    </location>
</feature>
<gene>
    <name evidence="2" type="ORF">J2T09_005283</name>
</gene>
<reference evidence="2 3" key="1">
    <citation type="submission" date="2023-07" db="EMBL/GenBank/DDBJ databases">
        <title>Sorghum-associated microbial communities from plants grown in Nebraska, USA.</title>
        <authorList>
            <person name="Schachtman D."/>
        </authorList>
    </citation>
    <scope>NUCLEOTIDE SEQUENCE [LARGE SCALE GENOMIC DNA]</scope>
    <source>
        <strain evidence="2 3">DS1307</strain>
    </source>
</reference>